<keyword evidence="2" id="KW-1185">Reference proteome</keyword>
<evidence type="ECO:0000313" key="2">
    <source>
        <dbReference type="Proteomes" id="UP001595947"/>
    </source>
</evidence>
<dbReference type="Gene3D" id="3.40.470.10">
    <property type="entry name" value="Uracil-DNA glycosylase-like domain"/>
    <property type="match status" value="1"/>
</dbReference>
<comment type="caution">
    <text evidence="1">The sequence shown here is derived from an EMBL/GenBank/DDBJ whole genome shotgun (WGS) entry which is preliminary data.</text>
</comment>
<dbReference type="RefSeq" id="WP_378035316.1">
    <property type="nucleotide sequence ID" value="NZ_JBHSIV010000005.1"/>
</dbReference>
<proteinExistence type="predicted"/>
<accession>A0ABV9YJ92</accession>
<reference evidence="2" key="1">
    <citation type="journal article" date="2019" name="Int. J. Syst. Evol. Microbiol.">
        <title>The Global Catalogue of Microorganisms (GCM) 10K type strain sequencing project: providing services to taxonomists for standard genome sequencing and annotation.</title>
        <authorList>
            <consortium name="The Broad Institute Genomics Platform"/>
            <consortium name="The Broad Institute Genome Sequencing Center for Infectious Disease"/>
            <person name="Wu L."/>
            <person name="Ma J."/>
        </authorList>
    </citation>
    <scope>NUCLEOTIDE SEQUENCE [LARGE SCALE GENOMIC DNA]</scope>
    <source>
        <strain evidence="2">CGMCC 4.7093</strain>
    </source>
</reference>
<dbReference type="Proteomes" id="UP001595947">
    <property type="component" value="Unassembled WGS sequence"/>
</dbReference>
<dbReference type="SUPFAM" id="SSF52141">
    <property type="entry name" value="Uracil-DNA glycosylase-like"/>
    <property type="match status" value="1"/>
</dbReference>
<name>A0ABV9YJ92_9PSEU</name>
<evidence type="ECO:0000313" key="1">
    <source>
        <dbReference type="EMBL" id="MFC5061967.1"/>
    </source>
</evidence>
<organism evidence="1 2">
    <name type="scientific">Actinomycetospora atypica</name>
    <dbReference type="NCBI Taxonomy" id="1290095"/>
    <lineage>
        <taxon>Bacteria</taxon>
        <taxon>Bacillati</taxon>
        <taxon>Actinomycetota</taxon>
        <taxon>Actinomycetes</taxon>
        <taxon>Pseudonocardiales</taxon>
        <taxon>Pseudonocardiaceae</taxon>
        <taxon>Actinomycetospora</taxon>
    </lineage>
</organism>
<sequence>MQRMRQPAFRAQQARDRYDPHVRAINVLIDELIGRDERGWMPHVAPVHGGVHARVLTVLRDPGKKTLVDGGSGFLCVENDDDTARTQKELMAGAGVTAAEMTPWNAYPWYINAKPAALQLEAGVEPLRRLLELLPDLRVVLLQGGEAHDVWRRFSRRHPDRGQGLEVIETYHPGRRALLSKGSREEMAAKRAARQAHRRQAWLRAGEVLNRPQSSYREEV</sequence>
<gene>
    <name evidence="1" type="ORF">ACFPBZ_07100</name>
</gene>
<protein>
    <submittedName>
        <fullName evidence="1">Uracil-DNA glycosylase</fullName>
    </submittedName>
</protein>
<dbReference type="InterPro" id="IPR036895">
    <property type="entry name" value="Uracil-DNA_glycosylase-like_sf"/>
</dbReference>
<dbReference type="EMBL" id="JBHSIV010000005">
    <property type="protein sequence ID" value="MFC5061967.1"/>
    <property type="molecule type" value="Genomic_DNA"/>
</dbReference>